<dbReference type="InterPro" id="IPR006680">
    <property type="entry name" value="Amidohydro-rel"/>
</dbReference>
<reference evidence="3" key="1">
    <citation type="submission" date="2016-10" db="EMBL/GenBank/DDBJ databases">
        <title>Sequence of Gallionella enrichment culture.</title>
        <authorList>
            <person name="Poehlein A."/>
            <person name="Muehling M."/>
            <person name="Daniel R."/>
        </authorList>
    </citation>
    <scope>NUCLEOTIDE SEQUENCE</scope>
</reference>
<dbReference type="Gene3D" id="3.20.20.140">
    <property type="entry name" value="Metal-dependent hydrolases"/>
    <property type="match status" value="1"/>
</dbReference>
<organism evidence="3">
    <name type="scientific">mine drainage metagenome</name>
    <dbReference type="NCBI Taxonomy" id="410659"/>
    <lineage>
        <taxon>unclassified sequences</taxon>
        <taxon>metagenomes</taxon>
        <taxon>ecological metagenomes</taxon>
    </lineage>
</organism>
<dbReference type="Pfam" id="PF01979">
    <property type="entry name" value="Amidohydro_1"/>
    <property type="match status" value="1"/>
</dbReference>
<evidence type="ECO:0000256" key="1">
    <source>
        <dbReference type="ARBA" id="ARBA00022801"/>
    </source>
</evidence>
<evidence type="ECO:0000313" key="3">
    <source>
        <dbReference type="EMBL" id="OIQ63186.1"/>
    </source>
</evidence>
<dbReference type="GO" id="GO:0008448">
    <property type="term" value="F:N-acetylglucosamine-6-phosphate deacetylase activity"/>
    <property type="evidence" value="ECO:0007669"/>
    <property type="project" value="UniProtKB-EC"/>
</dbReference>
<dbReference type="GO" id="GO:0006046">
    <property type="term" value="P:N-acetylglucosamine catabolic process"/>
    <property type="evidence" value="ECO:0007669"/>
    <property type="project" value="TreeGrafter"/>
</dbReference>
<dbReference type="PANTHER" id="PTHR11113">
    <property type="entry name" value="N-ACETYLGLUCOSAMINE-6-PHOSPHATE DEACETYLASE"/>
    <property type="match status" value="1"/>
</dbReference>
<keyword evidence="1 3" id="KW-0378">Hydrolase</keyword>
<protein>
    <submittedName>
        <fullName evidence="3">N-acetylglucosamine-6-phosphate deacetylase</fullName>
        <ecNumber evidence="3">3.5.1.25</ecNumber>
    </submittedName>
</protein>
<dbReference type="SUPFAM" id="SSF51556">
    <property type="entry name" value="Metallo-dependent hydrolases"/>
    <property type="match status" value="1"/>
</dbReference>
<dbReference type="EMBL" id="MLJW01009228">
    <property type="protein sequence ID" value="OIQ63186.1"/>
    <property type="molecule type" value="Genomic_DNA"/>
</dbReference>
<proteinExistence type="predicted"/>
<evidence type="ECO:0000259" key="2">
    <source>
        <dbReference type="Pfam" id="PF01979"/>
    </source>
</evidence>
<dbReference type="AlphaFoldDB" id="A0A1J5NWP9"/>
<gene>
    <name evidence="3" type="primary">nagA_6</name>
    <name evidence="3" type="ORF">GALL_552740</name>
</gene>
<sequence length="264" mass="27775">MTKIDPSILGSHLEGPYLAVERKGAHNQAHLIDPTLADVDEIIKRADGTLKQITIDPSRTGALEAIAAFTKAGVVVAVGHTSADYELTLRAFEAGARLMTHTFNAMPGINHYEPGPIVAALKTPEVFLELIFDGKHVSPTVAAFLVTAAPHRVALITDAMAAAGGADGEYKLGDVDVVVENGTARVAGTSTLAGSTLTLDEALQVGLAAGVDRIALIEALTLTPARILKLDAELGLLRPGFRSDLLLLDDEMHVRHVYVGGQLP</sequence>
<feature type="domain" description="Amidohydrolase-related" evidence="2">
    <location>
        <begin position="7"/>
        <end position="262"/>
    </location>
</feature>
<dbReference type="InterPro" id="IPR032466">
    <property type="entry name" value="Metal_Hydrolase"/>
</dbReference>
<comment type="caution">
    <text evidence="3">The sequence shown here is derived from an EMBL/GenBank/DDBJ whole genome shotgun (WGS) entry which is preliminary data.</text>
</comment>
<dbReference type="EC" id="3.5.1.25" evidence="3"/>
<dbReference type="PANTHER" id="PTHR11113:SF14">
    <property type="entry name" value="N-ACETYLGLUCOSAMINE-6-PHOSPHATE DEACETYLASE"/>
    <property type="match status" value="1"/>
</dbReference>
<name>A0A1J5NWP9_9ZZZZ</name>
<accession>A0A1J5NWP9</accession>